<gene>
    <name evidence="1" type="ORF">ACFQFQ_02865</name>
</gene>
<keyword evidence="2" id="KW-1185">Reference proteome</keyword>
<protein>
    <submittedName>
        <fullName evidence="1">Uncharacterized protein</fullName>
    </submittedName>
</protein>
<dbReference type="EMBL" id="JBHSWG010000001">
    <property type="protein sequence ID" value="MFC6758682.1"/>
    <property type="molecule type" value="Genomic_DNA"/>
</dbReference>
<dbReference type="Proteomes" id="UP001596353">
    <property type="component" value="Unassembled WGS sequence"/>
</dbReference>
<name>A0ABW2B0A6_9RHOB</name>
<evidence type="ECO:0000313" key="1">
    <source>
        <dbReference type="EMBL" id="MFC6758682.1"/>
    </source>
</evidence>
<evidence type="ECO:0000313" key="2">
    <source>
        <dbReference type="Proteomes" id="UP001596353"/>
    </source>
</evidence>
<comment type="caution">
    <text evidence="1">The sequence shown here is derived from an EMBL/GenBank/DDBJ whole genome shotgun (WGS) entry which is preliminary data.</text>
</comment>
<accession>A0ABW2B0A6</accession>
<sequence length="93" mass="10573">MWGLSDFGKLAATASKEGTKMAYVAYPMVQTSSKTRANLKRILESLRSLFQRRKHPHLRDLTDRAARDAGIDLASLEPHRLRLPSQHSHHPRS</sequence>
<proteinExistence type="predicted"/>
<organism evidence="1 2">
    <name type="scientific">Sulfitobacter porphyrae</name>
    <dbReference type="NCBI Taxonomy" id="1246864"/>
    <lineage>
        <taxon>Bacteria</taxon>
        <taxon>Pseudomonadati</taxon>
        <taxon>Pseudomonadota</taxon>
        <taxon>Alphaproteobacteria</taxon>
        <taxon>Rhodobacterales</taxon>
        <taxon>Roseobacteraceae</taxon>
        <taxon>Sulfitobacter</taxon>
    </lineage>
</organism>
<reference evidence="2" key="1">
    <citation type="journal article" date="2019" name="Int. J. Syst. Evol. Microbiol.">
        <title>The Global Catalogue of Microorganisms (GCM) 10K type strain sequencing project: providing services to taxonomists for standard genome sequencing and annotation.</title>
        <authorList>
            <consortium name="The Broad Institute Genomics Platform"/>
            <consortium name="The Broad Institute Genome Sequencing Center for Infectious Disease"/>
            <person name="Wu L."/>
            <person name="Ma J."/>
        </authorList>
    </citation>
    <scope>NUCLEOTIDE SEQUENCE [LARGE SCALE GENOMIC DNA]</scope>
    <source>
        <strain evidence="2">CCUG 66188</strain>
    </source>
</reference>